<dbReference type="GO" id="GO:0006516">
    <property type="term" value="P:glycoprotein catabolic process"/>
    <property type="evidence" value="ECO:0007669"/>
    <property type="project" value="TreeGrafter"/>
</dbReference>
<feature type="domain" description="FBA" evidence="3">
    <location>
        <begin position="90"/>
        <end position="276"/>
    </location>
</feature>
<dbReference type="PANTHER" id="PTHR12125:SF5">
    <property type="entry name" value="F-BOX DOMAIN-CONTAINING PROTEIN"/>
    <property type="match status" value="1"/>
</dbReference>
<dbReference type="AlphaFoldDB" id="A0A2J7QSX4"/>
<dbReference type="PROSITE" id="PS50181">
    <property type="entry name" value="FBOX"/>
    <property type="match status" value="1"/>
</dbReference>
<comment type="caution">
    <text evidence="4">The sequence shown here is derived from an EMBL/GenBank/DDBJ whole genome shotgun (WGS) entry which is preliminary data.</text>
</comment>
<dbReference type="SMART" id="SM01198">
    <property type="entry name" value="FBA"/>
    <property type="match status" value="1"/>
</dbReference>
<dbReference type="GO" id="GO:0061630">
    <property type="term" value="F:ubiquitin protein ligase activity"/>
    <property type="evidence" value="ECO:0007669"/>
    <property type="project" value="TreeGrafter"/>
</dbReference>
<feature type="compositionally biased region" description="Polar residues" evidence="1">
    <location>
        <begin position="1"/>
        <end position="12"/>
    </location>
</feature>
<feature type="compositionally biased region" description="Basic and acidic residues" evidence="1">
    <location>
        <begin position="13"/>
        <end position="22"/>
    </location>
</feature>
<dbReference type="Gene3D" id="2.60.120.260">
    <property type="entry name" value="Galactose-binding domain-like"/>
    <property type="match status" value="1"/>
</dbReference>
<dbReference type="Pfam" id="PF04300">
    <property type="entry name" value="FBA"/>
    <property type="match status" value="1"/>
</dbReference>
<feature type="compositionally biased region" description="Acidic residues" evidence="1">
    <location>
        <begin position="287"/>
        <end position="298"/>
    </location>
</feature>
<proteinExistence type="predicted"/>
<dbReference type="PROSITE" id="PS51114">
    <property type="entry name" value="FBA"/>
    <property type="match status" value="1"/>
</dbReference>
<dbReference type="InterPro" id="IPR007397">
    <property type="entry name" value="F-box-assoc_dom"/>
</dbReference>
<keyword evidence="5" id="KW-1185">Reference proteome</keyword>
<dbReference type="SMART" id="SM00256">
    <property type="entry name" value="FBOX"/>
    <property type="match status" value="1"/>
</dbReference>
<evidence type="ECO:0000256" key="1">
    <source>
        <dbReference type="SAM" id="MobiDB-lite"/>
    </source>
</evidence>
<name>A0A2J7QSX4_9NEOP</name>
<dbReference type="OrthoDB" id="1107553at2759"/>
<dbReference type="EMBL" id="NEVH01011209">
    <property type="protein sequence ID" value="PNF31688.1"/>
    <property type="molecule type" value="Genomic_DNA"/>
</dbReference>
<dbReference type="InterPro" id="IPR008979">
    <property type="entry name" value="Galactose-bd-like_sf"/>
</dbReference>
<dbReference type="FunFam" id="2.60.120.260:FF:000012">
    <property type="entry name" value="F-box only protein 2"/>
    <property type="match status" value="1"/>
</dbReference>
<dbReference type="SUPFAM" id="SSF49785">
    <property type="entry name" value="Galactose-binding domain-like"/>
    <property type="match status" value="1"/>
</dbReference>
<organism evidence="4 5">
    <name type="scientific">Cryptotermes secundus</name>
    <dbReference type="NCBI Taxonomy" id="105785"/>
    <lineage>
        <taxon>Eukaryota</taxon>
        <taxon>Metazoa</taxon>
        <taxon>Ecdysozoa</taxon>
        <taxon>Arthropoda</taxon>
        <taxon>Hexapoda</taxon>
        <taxon>Insecta</taxon>
        <taxon>Pterygota</taxon>
        <taxon>Neoptera</taxon>
        <taxon>Polyneoptera</taxon>
        <taxon>Dictyoptera</taxon>
        <taxon>Blattodea</taxon>
        <taxon>Blattoidea</taxon>
        <taxon>Termitoidae</taxon>
        <taxon>Kalotermitidae</taxon>
        <taxon>Cryptotermitinae</taxon>
        <taxon>Cryptotermes</taxon>
    </lineage>
</organism>
<dbReference type="GO" id="GO:0005737">
    <property type="term" value="C:cytoplasm"/>
    <property type="evidence" value="ECO:0007669"/>
    <property type="project" value="TreeGrafter"/>
</dbReference>
<dbReference type="GO" id="GO:0031146">
    <property type="term" value="P:SCF-dependent proteasomal ubiquitin-dependent protein catabolic process"/>
    <property type="evidence" value="ECO:0007669"/>
    <property type="project" value="TreeGrafter"/>
</dbReference>
<dbReference type="InterPro" id="IPR036047">
    <property type="entry name" value="F-box-like_dom_sf"/>
</dbReference>
<dbReference type="Gene3D" id="1.20.1280.50">
    <property type="match status" value="1"/>
</dbReference>
<dbReference type="SUPFAM" id="SSF81383">
    <property type="entry name" value="F-box domain"/>
    <property type="match status" value="1"/>
</dbReference>
<dbReference type="InterPro" id="IPR001810">
    <property type="entry name" value="F-box_dom"/>
</dbReference>
<evidence type="ECO:0008006" key="6">
    <source>
        <dbReference type="Google" id="ProtNLM"/>
    </source>
</evidence>
<gene>
    <name evidence="4" type="ORF">B7P43_G14036</name>
</gene>
<dbReference type="STRING" id="105785.A0A2J7QSX4"/>
<sequence length="298" mass="34643">MGQRISQNTSDSKTNDSNKKLQPVEHSVPEEILVHILSYVDIKTLVNFRLVCHWWKHLIDNEVWRLKVSREKYRSLKAVDPKWKLPWYVYYRICDKDPFEKNVLKNHCAQDNLKYWNILSNGGDKWAIEDPPQGTDTVPQSEEFGNFTSCFATSFHSCSKEQVVDLLSEGMNSKVMDEFQPIIEVSEWYAGRFDCGCVYEMKCELLNEKREPVTDIKCHESLKQWEGGVWHKVSYVFQSYGPGVRFIRFYHGGMDTQFWAGHYGSKMSGAFIKLRIPAPPSRRCSSAEDESDSEDDVL</sequence>
<dbReference type="Pfam" id="PF12937">
    <property type="entry name" value="F-box-like"/>
    <property type="match status" value="1"/>
</dbReference>
<accession>A0A2J7QSX4</accession>
<feature type="region of interest" description="Disordered" evidence="1">
    <location>
        <begin position="1"/>
        <end position="22"/>
    </location>
</feature>
<reference evidence="4 5" key="1">
    <citation type="submission" date="2017-12" db="EMBL/GenBank/DDBJ databases">
        <title>Hemimetabolous genomes reveal molecular basis of termite eusociality.</title>
        <authorList>
            <person name="Harrison M.C."/>
            <person name="Jongepier E."/>
            <person name="Robertson H.M."/>
            <person name="Arning N."/>
            <person name="Bitard-Feildel T."/>
            <person name="Chao H."/>
            <person name="Childers C.P."/>
            <person name="Dinh H."/>
            <person name="Doddapaneni H."/>
            <person name="Dugan S."/>
            <person name="Gowin J."/>
            <person name="Greiner C."/>
            <person name="Han Y."/>
            <person name="Hu H."/>
            <person name="Hughes D.S.T."/>
            <person name="Huylmans A.-K."/>
            <person name="Kemena C."/>
            <person name="Kremer L.P.M."/>
            <person name="Lee S.L."/>
            <person name="Lopez-Ezquerra A."/>
            <person name="Mallet L."/>
            <person name="Monroy-Kuhn J.M."/>
            <person name="Moser A."/>
            <person name="Murali S.C."/>
            <person name="Muzny D.M."/>
            <person name="Otani S."/>
            <person name="Piulachs M.-D."/>
            <person name="Poelchau M."/>
            <person name="Qu J."/>
            <person name="Schaub F."/>
            <person name="Wada-Katsumata A."/>
            <person name="Worley K.C."/>
            <person name="Xie Q."/>
            <person name="Ylla G."/>
            <person name="Poulsen M."/>
            <person name="Gibbs R.A."/>
            <person name="Schal C."/>
            <person name="Richards S."/>
            <person name="Belles X."/>
            <person name="Korb J."/>
            <person name="Bornberg-Bauer E."/>
        </authorList>
    </citation>
    <scope>NUCLEOTIDE SEQUENCE [LARGE SCALE GENOMIC DNA]</scope>
    <source>
        <tissue evidence="4">Whole body</tissue>
    </source>
</reference>
<dbReference type="GO" id="GO:0019005">
    <property type="term" value="C:SCF ubiquitin ligase complex"/>
    <property type="evidence" value="ECO:0007669"/>
    <property type="project" value="TreeGrafter"/>
</dbReference>
<protein>
    <recommendedName>
        <fullName evidence="6">F-box only protein 6</fullName>
    </recommendedName>
</protein>
<evidence type="ECO:0000313" key="5">
    <source>
        <dbReference type="Proteomes" id="UP000235965"/>
    </source>
</evidence>
<dbReference type="InterPro" id="IPR039752">
    <property type="entry name" value="F-box_only"/>
</dbReference>
<evidence type="ECO:0000313" key="4">
    <source>
        <dbReference type="EMBL" id="PNF31688.1"/>
    </source>
</evidence>
<dbReference type="EMBL" id="NEVH01011209">
    <property type="protein sequence ID" value="PNF31689.1"/>
    <property type="molecule type" value="Genomic_DNA"/>
</dbReference>
<feature type="domain" description="F-box" evidence="2">
    <location>
        <begin position="22"/>
        <end position="67"/>
    </location>
</feature>
<dbReference type="PANTHER" id="PTHR12125">
    <property type="entry name" value="F-BOX ONLY PROTEIN 6-LIKE PROTEIN"/>
    <property type="match status" value="1"/>
</dbReference>
<dbReference type="InParanoid" id="A0A2J7QSX4"/>
<dbReference type="GO" id="GO:0036503">
    <property type="term" value="P:ERAD pathway"/>
    <property type="evidence" value="ECO:0007669"/>
    <property type="project" value="TreeGrafter"/>
</dbReference>
<evidence type="ECO:0000259" key="2">
    <source>
        <dbReference type="PROSITE" id="PS50181"/>
    </source>
</evidence>
<feature type="region of interest" description="Disordered" evidence="1">
    <location>
        <begin position="279"/>
        <end position="298"/>
    </location>
</feature>
<dbReference type="Proteomes" id="UP000235965">
    <property type="component" value="Unassembled WGS sequence"/>
</dbReference>
<evidence type="ECO:0000259" key="3">
    <source>
        <dbReference type="PROSITE" id="PS51114"/>
    </source>
</evidence>